<evidence type="ECO:0000313" key="2">
    <source>
        <dbReference type="Proteomes" id="UP000248886"/>
    </source>
</evidence>
<dbReference type="OrthoDB" id="5294899at2"/>
<gene>
    <name evidence="1" type="ORF">DN052_05760</name>
</gene>
<dbReference type="GeneID" id="65279865"/>
<proteinExistence type="predicted"/>
<dbReference type="Proteomes" id="UP000248886">
    <property type="component" value="Unassembled WGS sequence"/>
</dbReference>
<dbReference type="PANTHER" id="PTHR13061:SF29">
    <property type="entry name" value="GAMMA CARBONIC ANHYDRASE-LIKE 1, MITOCHONDRIAL-RELATED"/>
    <property type="match status" value="1"/>
</dbReference>
<dbReference type="OMA" id="NIWYGAV"/>
<dbReference type="SUPFAM" id="SSF51161">
    <property type="entry name" value="Trimeric LpxA-like enzymes"/>
    <property type="match status" value="1"/>
</dbReference>
<dbReference type="InterPro" id="IPR011004">
    <property type="entry name" value="Trimer_LpxA-like_sf"/>
</dbReference>
<protein>
    <submittedName>
        <fullName evidence="1">Gamma carbonic anhydrase family protein</fullName>
    </submittedName>
</protein>
<accession>A0A2W1KKZ0</accession>
<dbReference type="PANTHER" id="PTHR13061">
    <property type="entry name" value="DYNACTIN SUBUNIT P25"/>
    <property type="match status" value="1"/>
</dbReference>
<dbReference type="AlphaFoldDB" id="A0A2W1KKZ0"/>
<dbReference type="EMBL" id="QKQP01000001">
    <property type="protein sequence ID" value="PZD82514.1"/>
    <property type="molecule type" value="Genomic_DNA"/>
</dbReference>
<comment type="caution">
    <text evidence="1">The sequence shown here is derived from an EMBL/GenBank/DDBJ whole genome shotgun (WGS) entry which is preliminary data.</text>
</comment>
<name>A0A2W1KKZ0_ACIFR</name>
<sequence>MLIKHDGVSPRIDPTAWVAPNAVLCGNVTVGPDCRIMYGAQVIAESGSISIGRECIIMENAVLRSSVHHPLSIGNNCLVGPNAHVVGCTVEDEVFIATGAAVFHSARLGKGSEVRINAVVHLKTHLAPGETVPIGWVAVGSPAQVFPPSEHERIWEIQKTLNFPLTVYGFERAEATMEKITRRLSEALRSHASDETGT</sequence>
<organism evidence="1 2">
    <name type="scientific">Acidithiobacillus ferrooxidans</name>
    <name type="common">Thiobacillus ferrooxidans</name>
    <dbReference type="NCBI Taxonomy" id="920"/>
    <lineage>
        <taxon>Bacteria</taxon>
        <taxon>Pseudomonadati</taxon>
        <taxon>Pseudomonadota</taxon>
        <taxon>Acidithiobacillia</taxon>
        <taxon>Acidithiobacillales</taxon>
        <taxon>Acidithiobacillaceae</taxon>
        <taxon>Acidithiobacillus</taxon>
    </lineage>
</organism>
<dbReference type="Gene3D" id="2.160.10.10">
    <property type="entry name" value="Hexapeptide repeat proteins"/>
    <property type="match status" value="1"/>
</dbReference>
<dbReference type="InterPro" id="IPR001451">
    <property type="entry name" value="Hexapep"/>
</dbReference>
<dbReference type="Pfam" id="PF14602">
    <property type="entry name" value="Hexapep_2"/>
    <property type="match status" value="1"/>
</dbReference>
<reference evidence="1 2" key="1">
    <citation type="submission" date="2018-06" db="EMBL/GenBank/DDBJ databases">
        <title>Draft sequence of Acidithiobacillus ferrooxidans CCM 4253.</title>
        <authorList>
            <person name="Moya-Beltran A."/>
            <person name="Castro M."/>
            <person name="Covarrubias P.C."/>
            <person name="Issotta F."/>
            <person name="Janiczek O."/>
            <person name="Mandl M."/>
            <person name="Kucera J."/>
            <person name="Quatrini R."/>
        </authorList>
    </citation>
    <scope>NUCLEOTIDE SEQUENCE [LARGE SCALE GENOMIC DNA]</scope>
    <source>
        <strain evidence="1 2">CCM 4253</strain>
    </source>
</reference>
<dbReference type="InterPro" id="IPR050484">
    <property type="entry name" value="Transf_Hexapept/Carb_Anhydrase"/>
</dbReference>
<dbReference type="RefSeq" id="WP_012536168.1">
    <property type="nucleotide sequence ID" value="NZ_AP025160.1"/>
</dbReference>
<evidence type="ECO:0000313" key="1">
    <source>
        <dbReference type="EMBL" id="PZD82514.1"/>
    </source>
</evidence>